<evidence type="ECO:0000256" key="1">
    <source>
        <dbReference type="SAM" id="MobiDB-lite"/>
    </source>
</evidence>
<dbReference type="SUPFAM" id="SSF56300">
    <property type="entry name" value="Metallo-dependent phosphatases"/>
    <property type="match status" value="1"/>
</dbReference>
<dbReference type="Proteomes" id="UP000324800">
    <property type="component" value="Unassembled WGS sequence"/>
</dbReference>
<comment type="caution">
    <text evidence="2">The sequence shown here is derived from an EMBL/GenBank/DDBJ whole genome shotgun (WGS) entry which is preliminary data.</text>
</comment>
<protein>
    <recommendedName>
        <fullName evidence="4">Calcineurin-like phosphoesterase domain-containing protein</fullName>
    </recommendedName>
</protein>
<dbReference type="InterPro" id="IPR029052">
    <property type="entry name" value="Metallo-depent_PP-like"/>
</dbReference>
<evidence type="ECO:0008006" key="4">
    <source>
        <dbReference type="Google" id="ProtNLM"/>
    </source>
</evidence>
<accession>A0A5J4VII6</accession>
<proteinExistence type="predicted"/>
<feature type="compositionally biased region" description="Basic and acidic residues" evidence="1">
    <location>
        <begin position="8"/>
        <end position="21"/>
    </location>
</feature>
<gene>
    <name evidence="2" type="ORF">EZS28_022081</name>
</gene>
<evidence type="ECO:0000313" key="3">
    <source>
        <dbReference type="Proteomes" id="UP000324800"/>
    </source>
</evidence>
<sequence length="177" mass="20195">MPFTDNQIDYHHEGNIQNEEDSKTQELIQLQKEFRLLRHSQRLGLASLPEVMHPFTDPPAPLQPCCSQCSRNGFININSEIEIQLEEEKKYKSVSEEQEILKIQPLYGLKIPPNDISGDSDEEIDRIKVEEKYKQGLLVVGDIHGNFSALLKVLAVVDEVLILNSEKKGKVVFLDVK</sequence>
<dbReference type="EMBL" id="SNRW01006809">
    <property type="protein sequence ID" value="KAA6382392.1"/>
    <property type="molecule type" value="Genomic_DNA"/>
</dbReference>
<feature type="region of interest" description="Disordered" evidence="1">
    <location>
        <begin position="1"/>
        <end position="21"/>
    </location>
</feature>
<dbReference type="AlphaFoldDB" id="A0A5J4VII6"/>
<name>A0A5J4VII6_9EUKA</name>
<organism evidence="2 3">
    <name type="scientific">Streblomastix strix</name>
    <dbReference type="NCBI Taxonomy" id="222440"/>
    <lineage>
        <taxon>Eukaryota</taxon>
        <taxon>Metamonada</taxon>
        <taxon>Preaxostyla</taxon>
        <taxon>Oxymonadida</taxon>
        <taxon>Streblomastigidae</taxon>
        <taxon>Streblomastix</taxon>
    </lineage>
</organism>
<evidence type="ECO:0000313" key="2">
    <source>
        <dbReference type="EMBL" id="KAA6382392.1"/>
    </source>
</evidence>
<reference evidence="2 3" key="1">
    <citation type="submission" date="2019-03" db="EMBL/GenBank/DDBJ databases">
        <title>Single cell metagenomics reveals metabolic interactions within the superorganism composed of flagellate Streblomastix strix and complex community of Bacteroidetes bacteria on its surface.</title>
        <authorList>
            <person name="Treitli S.C."/>
            <person name="Kolisko M."/>
            <person name="Husnik F."/>
            <person name="Keeling P."/>
            <person name="Hampl V."/>
        </authorList>
    </citation>
    <scope>NUCLEOTIDE SEQUENCE [LARGE SCALE GENOMIC DNA]</scope>
    <source>
        <strain evidence="2">ST1C</strain>
    </source>
</reference>